<dbReference type="SUPFAM" id="SSF55961">
    <property type="entry name" value="Bet v1-like"/>
    <property type="match status" value="1"/>
</dbReference>
<dbReference type="RefSeq" id="WP_119760535.1">
    <property type="nucleotide sequence ID" value="NZ_QYUM01000002.1"/>
</dbReference>
<name>A0A418WRT0_9SPHN</name>
<keyword evidence="4" id="KW-1185">Reference proteome</keyword>
<proteinExistence type="inferred from homology"/>
<dbReference type="InterPro" id="IPR013538">
    <property type="entry name" value="ASHA1/2-like_C"/>
</dbReference>
<organism evidence="3 4">
    <name type="scientific">Sphingomonas cavernae</name>
    <dbReference type="NCBI Taxonomy" id="2320861"/>
    <lineage>
        <taxon>Bacteria</taxon>
        <taxon>Pseudomonadati</taxon>
        <taxon>Pseudomonadota</taxon>
        <taxon>Alphaproteobacteria</taxon>
        <taxon>Sphingomonadales</taxon>
        <taxon>Sphingomonadaceae</taxon>
        <taxon>Sphingomonas</taxon>
    </lineage>
</organism>
<dbReference type="Proteomes" id="UP000286100">
    <property type="component" value="Unassembled WGS sequence"/>
</dbReference>
<comment type="similarity">
    <text evidence="1">Belongs to the AHA1 family.</text>
</comment>
<reference evidence="3 4" key="1">
    <citation type="submission" date="2018-09" db="EMBL/GenBank/DDBJ databases">
        <authorList>
            <person name="Zhu H."/>
        </authorList>
    </citation>
    <scope>NUCLEOTIDE SEQUENCE [LARGE SCALE GENOMIC DNA]</scope>
    <source>
        <strain evidence="3 4">K2R01-6</strain>
    </source>
</reference>
<dbReference type="InterPro" id="IPR023393">
    <property type="entry name" value="START-like_dom_sf"/>
</dbReference>
<dbReference type="Gene3D" id="3.30.530.20">
    <property type="match status" value="1"/>
</dbReference>
<sequence>MSNALTITNKGDTEIVITRQFDAPRHLVFEAMTVPALVRRWLLGPEGWSMPVCEINLSVGGHYRYEWLNADGRTMGMGGTFREIVVPERIVHTELFDEDWTGGETLCTQEFVEAGACTTLVTTVIYSSTAARDAALRSGMAGGMETGYARLDAIFAERLAKEEAQ</sequence>
<dbReference type="OrthoDB" id="9805228at2"/>
<evidence type="ECO:0000313" key="4">
    <source>
        <dbReference type="Proteomes" id="UP000286100"/>
    </source>
</evidence>
<dbReference type="CDD" id="cd07826">
    <property type="entry name" value="SRPBCC_CalC_Aha1-like_9"/>
    <property type="match status" value="1"/>
</dbReference>
<dbReference type="AlphaFoldDB" id="A0A418WRT0"/>
<evidence type="ECO:0000256" key="1">
    <source>
        <dbReference type="ARBA" id="ARBA00006817"/>
    </source>
</evidence>
<evidence type="ECO:0000259" key="2">
    <source>
        <dbReference type="Pfam" id="PF08327"/>
    </source>
</evidence>
<gene>
    <name evidence="3" type="ORF">D3876_06745</name>
</gene>
<comment type="caution">
    <text evidence="3">The sequence shown here is derived from an EMBL/GenBank/DDBJ whole genome shotgun (WGS) entry which is preliminary data.</text>
</comment>
<dbReference type="Pfam" id="PF08327">
    <property type="entry name" value="AHSA1"/>
    <property type="match status" value="1"/>
</dbReference>
<dbReference type="EMBL" id="QYUM01000002">
    <property type="protein sequence ID" value="RJF93963.1"/>
    <property type="molecule type" value="Genomic_DNA"/>
</dbReference>
<feature type="domain" description="Activator of Hsp90 ATPase homologue 1/2-like C-terminal" evidence="2">
    <location>
        <begin position="22"/>
        <end position="155"/>
    </location>
</feature>
<protein>
    <submittedName>
        <fullName evidence="3">ATPase</fullName>
    </submittedName>
</protein>
<evidence type="ECO:0000313" key="3">
    <source>
        <dbReference type="EMBL" id="RJF93963.1"/>
    </source>
</evidence>
<accession>A0A418WRT0</accession>